<dbReference type="Proteomes" id="UP001501243">
    <property type="component" value="Unassembled WGS sequence"/>
</dbReference>
<dbReference type="PANTHER" id="PTHR43434">
    <property type="entry name" value="PHOSPHOGLYCOLATE PHOSPHATASE"/>
    <property type="match status" value="1"/>
</dbReference>
<dbReference type="SFLD" id="SFLDG01129">
    <property type="entry name" value="C1.5:_HAD__Beta-PGM__Phosphata"/>
    <property type="match status" value="1"/>
</dbReference>
<dbReference type="InterPro" id="IPR023214">
    <property type="entry name" value="HAD_sf"/>
</dbReference>
<dbReference type="InterPro" id="IPR036412">
    <property type="entry name" value="HAD-like_sf"/>
</dbReference>
<keyword evidence="2" id="KW-1185">Reference proteome</keyword>
<dbReference type="PANTHER" id="PTHR43434:SF19">
    <property type="entry name" value="PHOSPHONOACETALDEHYDE HYDROLASE"/>
    <property type="match status" value="1"/>
</dbReference>
<name>A0ABP8QC97_9BACT</name>
<evidence type="ECO:0000313" key="1">
    <source>
        <dbReference type="EMBL" id="GAA4499436.1"/>
    </source>
</evidence>
<dbReference type="Pfam" id="PF00702">
    <property type="entry name" value="Hydrolase"/>
    <property type="match status" value="1"/>
</dbReference>
<organism evidence="1 2">
    <name type="scientific">Hymenobacter ginsengisoli</name>
    <dbReference type="NCBI Taxonomy" id="1051626"/>
    <lineage>
        <taxon>Bacteria</taxon>
        <taxon>Pseudomonadati</taxon>
        <taxon>Bacteroidota</taxon>
        <taxon>Cytophagia</taxon>
        <taxon>Cytophagales</taxon>
        <taxon>Hymenobacteraceae</taxon>
        <taxon>Hymenobacter</taxon>
    </lineage>
</organism>
<evidence type="ECO:0000313" key="2">
    <source>
        <dbReference type="Proteomes" id="UP001501243"/>
    </source>
</evidence>
<dbReference type="SUPFAM" id="SSF56784">
    <property type="entry name" value="HAD-like"/>
    <property type="match status" value="1"/>
</dbReference>
<dbReference type="EMBL" id="BAABGQ010000006">
    <property type="protein sequence ID" value="GAA4499436.1"/>
    <property type="molecule type" value="Genomic_DNA"/>
</dbReference>
<proteinExistence type="predicted"/>
<dbReference type="SFLD" id="SFLDS00003">
    <property type="entry name" value="Haloacid_Dehalogenase"/>
    <property type="match status" value="1"/>
</dbReference>
<dbReference type="Gene3D" id="3.40.50.1000">
    <property type="entry name" value="HAD superfamily/HAD-like"/>
    <property type="match status" value="1"/>
</dbReference>
<protein>
    <submittedName>
        <fullName evidence="1">Phosphonatase-like hydrolase</fullName>
    </submittedName>
</protein>
<sequence length="245" mass="26893">MLPLQLLVFDMAGTTVRDQHEVEACFAQAAAATGLQASAARILAVQGQAKRFVFDLLWREQLGPGASETELTARVDHSYQVFRNILENHYRTAEVLPTEGCLDLFAFLKSQGIRIALTTGFYREVTDLILRRLGWHVGLDAQHRGTSQSLIDLSIASDEVAEGRPAPLMIQRAMQTFGITDPRQVWNVGDTPSDLVSGRRAVCARSLGVTNGTHSVQQLANYPNDGLLASLTELHQLLRAELVTA</sequence>
<accession>A0ABP8QC97</accession>
<dbReference type="RefSeq" id="WP_208131471.1">
    <property type="nucleotide sequence ID" value="NZ_BAABGQ010000006.1"/>
</dbReference>
<dbReference type="InterPro" id="IPR050155">
    <property type="entry name" value="HAD-like_hydrolase_sf"/>
</dbReference>
<reference evidence="2" key="1">
    <citation type="journal article" date="2019" name="Int. J. Syst. Evol. Microbiol.">
        <title>The Global Catalogue of Microorganisms (GCM) 10K type strain sequencing project: providing services to taxonomists for standard genome sequencing and annotation.</title>
        <authorList>
            <consortium name="The Broad Institute Genomics Platform"/>
            <consortium name="The Broad Institute Genome Sequencing Center for Infectious Disease"/>
            <person name="Wu L."/>
            <person name="Ma J."/>
        </authorList>
    </citation>
    <scope>NUCLEOTIDE SEQUENCE [LARGE SCALE GENOMIC DNA]</scope>
    <source>
        <strain evidence="2">JCM 17841</strain>
    </source>
</reference>
<comment type="caution">
    <text evidence="1">The sequence shown here is derived from an EMBL/GenBank/DDBJ whole genome shotgun (WGS) entry which is preliminary data.</text>
</comment>
<gene>
    <name evidence="1" type="ORF">GCM10023172_17990</name>
</gene>